<reference evidence="2" key="1">
    <citation type="submission" date="2016-09" db="EMBL/GenBank/DDBJ databases">
        <authorList>
            <person name="Jeantristanb JTB J.-T."/>
            <person name="Ricardo R."/>
        </authorList>
    </citation>
    <scope>NUCLEOTIDE SEQUENCE [LARGE SCALE GENOMIC DNA]</scope>
</reference>
<dbReference type="OrthoDB" id="3821113at2759"/>
<protein>
    <submittedName>
        <fullName evidence="1">BQ2448_8043 protein</fullName>
    </submittedName>
</protein>
<gene>
    <name evidence="1" type="ORF">BQ2448_8043</name>
</gene>
<dbReference type="GO" id="GO:0005739">
    <property type="term" value="C:mitochondrion"/>
    <property type="evidence" value="ECO:0007669"/>
    <property type="project" value="InterPro"/>
</dbReference>
<dbReference type="Proteomes" id="UP000198372">
    <property type="component" value="Unassembled WGS sequence"/>
</dbReference>
<dbReference type="PANTHER" id="PTHR34561:SF1">
    <property type="entry name" value="NADH DEHYDROGENASE [UBIQUINONE] 1 ALPHA SUBCOMPLEX ASSEMBLY FACTOR 8"/>
    <property type="match status" value="1"/>
</dbReference>
<accession>A0A238FT32</accession>
<evidence type="ECO:0000313" key="1">
    <source>
        <dbReference type="EMBL" id="SCV75014.1"/>
    </source>
</evidence>
<proteinExistence type="predicted"/>
<organism evidence="1 2">
    <name type="scientific">Microbotryum intermedium</name>
    <dbReference type="NCBI Taxonomy" id="269621"/>
    <lineage>
        <taxon>Eukaryota</taxon>
        <taxon>Fungi</taxon>
        <taxon>Dikarya</taxon>
        <taxon>Basidiomycota</taxon>
        <taxon>Pucciniomycotina</taxon>
        <taxon>Microbotryomycetes</taxon>
        <taxon>Microbotryales</taxon>
        <taxon>Microbotryaceae</taxon>
        <taxon>Microbotryum</taxon>
    </lineage>
</organism>
<dbReference type="PANTHER" id="PTHR34561">
    <property type="entry name" value="NADH DEHYDROGENASE [UBIQUINONE] 1 ALPHA SUBCOMPLEX ASSEMBLY FACTOR 8"/>
    <property type="match status" value="1"/>
</dbReference>
<sequence>MPKAISRPLQRYPTAFAACATQASPLPPLIDHSIAIAYGKCIGAKYTEVAPGMCEKEFQTFKACVAQHVRSSLQMLSRARTSHDHTMIVG</sequence>
<evidence type="ECO:0000313" key="2">
    <source>
        <dbReference type="Proteomes" id="UP000198372"/>
    </source>
</evidence>
<dbReference type="AlphaFoldDB" id="A0A238FT32"/>
<keyword evidence="2" id="KW-1185">Reference proteome</keyword>
<dbReference type="InterPro" id="IPR034595">
    <property type="entry name" value="NDUFAF8"/>
</dbReference>
<dbReference type="EMBL" id="FMSP01000024">
    <property type="protein sequence ID" value="SCV75014.1"/>
    <property type="molecule type" value="Genomic_DNA"/>
</dbReference>
<dbReference type="GO" id="GO:0032981">
    <property type="term" value="P:mitochondrial respiratory chain complex I assembly"/>
    <property type="evidence" value="ECO:0007669"/>
    <property type="project" value="InterPro"/>
</dbReference>
<name>A0A238FT32_9BASI</name>